<keyword evidence="3 5" id="KW-0694">RNA-binding</keyword>
<proteinExistence type="predicted"/>
<feature type="non-terminal residue" evidence="9">
    <location>
        <position position="421"/>
    </location>
</feature>
<comment type="subcellular location">
    <subcellularLocation>
        <location evidence="1">Nucleus</location>
    </subcellularLocation>
</comment>
<keyword evidence="4" id="KW-0539">Nucleus</keyword>
<feature type="compositionally biased region" description="Low complexity" evidence="6">
    <location>
        <begin position="116"/>
        <end position="131"/>
    </location>
</feature>
<dbReference type="SUPFAM" id="SSF54928">
    <property type="entry name" value="RNA-binding domain, RBD"/>
    <property type="match status" value="1"/>
</dbReference>
<organism evidence="9 10">
    <name type="scientific">Volvox africanus</name>
    <dbReference type="NCBI Taxonomy" id="51714"/>
    <lineage>
        <taxon>Eukaryota</taxon>
        <taxon>Viridiplantae</taxon>
        <taxon>Chlorophyta</taxon>
        <taxon>core chlorophytes</taxon>
        <taxon>Chlorophyceae</taxon>
        <taxon>CS clade</taxon>
        <taxon>Chlamydomonadales</taxon>
        <taxon>Volvocaceae</taxon>
        <taxon>Volvox</taxon>
    </lineage>
</organism>
<dbReference type="Gene3D" id="3.30.70.330">
    <property type="match status" value="2"/>
</dbReference>
<dbReference type="CDD" id="cd12416">
    <property type="entry name" value="RRM4_RBM28_like"/>
    <property type="match status" value="1"/>
</dbReference>
<evidence type="ECO:0000313" key="9">
    <source>
        <dbReference type="EMBL" id="GIL62659.1"/>
    </source>
</evidence>
<evidence type="ECO:0000256" key="7">
    <source>
        <dbReference type="SAM" id="SignalP"/>
    </source>
</evidence>
<dbReference type="InterPro" id="IPR035979">
    <property type="entry name" value="RBD_domain_sf"/>
</dbReference>
<dbReference type="GO" id="GO:0005634">
    <property type="term" value="C:nucleus"/>
    <property type="evidence" value="ECO:0007669"/>
    <property type="project" value="UniProtKB-SubCell"/>
</dbReference>
<evidence type="ECO:0000256" key="6">
    <source>
        <dbReference type="SAM" id="MobiDB-lite"/>
    </source>
</evidence>
<dbReference type="PROSITE" id="PS50102">
    <property type="entry name" value="RRM"/>
    <property type="match status" value="2"/>
</dbReference>
<reference evidence="9" key="1">
    <citation type="journal article" date="2021" name="Proc. Natl. Acad. Sci. U.S.A.">
        <title>Three genomes in the algal genus Volvox reveal the fate of a haploid sex-determining region after a transition to homothallism.</title>
        <authorList>
            <person name="Yamamoto K."/>
            <person name="Hamaji T."/>
            <person name="Kawai-Toyooka H."/>
            <person name="Matsuzaki R."/>
            <person name="Takahashi F."/>
            <person name="Nishimura Y."/>
            <person name="Kawachi M."/>
            <person name="Noguchi H."/>
            <person name="Minakuchi Y."/>
            <person name="Umen J.G."/>
            <person name="Toyoda A."/>
            <person name="Nozaki H."/>
        </authorList>
    </citation>
    <scope>NUCLEOTIDE SEQUENCE</scope>
    <source>
        <strain evidence="9">NIES-3780</strain>
    </source>
</reference>
<dbReference type="InterPro" id="IPR012677">
    <property type="entry name" value="Nucleotide-bd_a/b_plait_sf"/>
</dbReference>
<feature type="region of interest" description="Disordered" evidence="6">
    <location>
        <begin position="14"/>
        <end position="131"/>
    </location>
</feature>
<feature type="compositionally biased region" description="Low complexity" evidence="6">
    <location>
        <begin position="69"/>
        <end position="82"/>
    </location>
</feature>
<dbReference type="FunFam" id="3.30.70.330:FF:000182">
    <property type="entry name" value="RNA-binding motif protein 28"/>
    <property type="match status" value="1"/>
</dbReference>
<keyword evidence="7" id="KW-0732">Signal</keyword>
<feature type="compositionally biased region" description="Basic and acidic residues" evidence="6">
    <location>
        <begin position="88"/>
        <end position="99"/>
    </location>
</feature>
<dbReference type="PANTHER" id="PTHR48039:SF5">
    <property type="entry name" value="RNA-BINDING PROTEIN 28"/>
    <property type="match status" value="1"/>
</dbReference>
<dbReference type="Pfam" id="PF00076">
    <property type="entry name" value="RRM_1"/>
    <property type="match status" value="2"/>
</dbReference>
<feature type="compositionally biased region" description="Acidic residues" evidence="6">
    <location>
        <begin position="15"/>
        <end position="29"/>
    </location>
</feature>
<evidence type="ECO:0000256" key="4">
    <source>
        <dbReference type="ARBA" id="ARBA00023242"/>
    </source>
</evidence>
<keyword evidence="10" id="KW-1185">Reference proteome</keyword>
<dbReference type="SMART" id="SM00360">
    <property type="entry name" value="RRM"/>
    <property type="match status" value="2"/>
</dbReference>
<feature type="signal peptide" evidence="7">
    <location>
        <begin position="1"/>
        <end position="19"/>
    </location>
</feature>
<accession>A0A8J4BJ01</accession>
<dbReference type="GO" id="GO:0003729">
    <property type="term" value="F:mRNA binding"/>
    <property type="evidence" value="ECO:0007669"/>
    <property type="project" value="TreeGrafter"/>
</dbReference>
<dbReference type="InterPro" id="IPR051945">
    <property type="entry name" value="RRM_MRD1_RNA_proc_ribogen"/>
</dbReference>
<feature type="domain" description="RRM" evidence="8">
    <location>
        <begin position="132"/>
        <end position="218"/>
    </location>
</feature>
<dbReference type="Proteomes" id="UP000747399">
    <property type="component" value="Unassembled WGS sequence"/>
</dbReference>
<gene>
    <name evidence="9" type="ORF">Vafri_16846</name>
</gene>
<evidence type="ECO:0000256" key="2">
    <source>
        <dbReference type="ARBA" id="ARBA00022737"/>
    </source>
</evidence>
<evidence type="ECO:0000259" key="8">
    <source>
        <dbReference type="PROSITE" id="PS50102"/>
    </source>
</evidence>
<dbReference type="EMBL" id="BNCO01000052">
    <property type="protein sequence ID" value="GIL62659.1"/>
    <property type="molecule type" value="Genomic_DNA"/>
</dbReference>
<evidence type="ECO:0000256" key="3">
    <source>
        <dbReference type="ARBA" id="ARBA00022884"/>
    </source>
</evidence>
<feature type="chain" id="PRO_5035175651" description="RRM domain-containing protein" evidence="7">
    <location>
        <begin position="20"/>
        <end position="421"/>
    </location>
</feature>
<evidence type="ECO:0000313" key="10">
    <source>
        <dbReference type="Proteomes" id="UP000747399"/>
    </source>
</evidence>
<sequence>WGLALVGGFLVVLSDESDEEPEEEANEEEMVTRQERGMLSNVLRAVLDEHEQPQDEQQQVNGKVGGKGAVAAAAAPGTGAAVLKKKLEKQQQEEKREAWQGEEVEDPDETRPRAGSPTAAKAPPSSSSSLSTTVFVRGLPLDTTSAQLQARLEVFGAVKACRLVMDKASGKPKGTAFVEFREDGSADKAAAACARGRRNEGPGITLSGRQLEVDLAVTGEDARSLATRRLVSKTASKDRRNLYLAKEGHVTEGSPAWLGMSAHDQAKRKRAAEEKNIKLKSPNFVISRTRLSVRNIPPVWTEAKLRRMFVEAVRERATKERPRVVQAKILREQERYDASGARKSKGLGFVEFESHDHALAALRQLNNNPGTPWGRERRPIVEFAIDNVKVGMCVCMCVCVCVYVYMCVCMRVCACVCVCVQ</sequence>
<feature type="domain" description="RRM" evidence="8">
    <location>
        <begin position="289"/>
        <end position="386"/>
    </location>
</feature>
<dbReference type="InterPro" id="IPR000504">
    <property type="entry name" value="RRM_dom"/>
</dbReference>
<name>A0A8J4BJ01_9CHLO</name>
<keyword evidence="2" id="KW-0677">Repeat</keyword>
<evidence type="ECO:0000256" key="1">
    <source>
        <dbReference type="ARBA" id="ARBA00004123"/>
    </source>
</evidence>
<protein>
    <recommendedName>
        <fullName evidence="8">RRM domain-containing protein</fullName>
    </recommendedName>
</protein>
<evidence type="ECO:0000256" key="5">
    <source>
        <dbReference type="PROSITE-ProRule" id="PRU00176"/>
    </source>
</evidence>
<dbReference type="AlphaFoldDB" id="A0A8J4BJ01"/>
<comment type="caution">
    <text evidence="9">The sequence shown here is derived from an EMBL/GenBank/DDBJ whole genome shotgun (WGS) entry which is preliminary data.</text>
</comment>
<dbReference type="PANTHER" id="PTHR48039">
    <property type="entry name" value="RNA-BINDING MOTIF PROTEIN 14B"/>
    <property type="match status" value="1"/>
</dbReference>